<dbReference type="GO" id="GO:0030153">
    <property type="term" value="P:bacteriocin immunity"/>
    <property type="evidence" value="ECO:0007669"/>
    <property type="project" value="InterPro"/>
</dbReference>
<dbReference type="PATRIC" id="fig|993692.3.peg.2576"/>
<keyword evidence="2" id="KW-1185">Reference proteome</keyword>
<dbReference type="RefSeq" id="WP_057880636.1">
    <property type="nucleotide sequence ID" value="NZ_JQCF01000009.1"/>
</dbReference>
<dbReference type="CDD" id="cd21059">
    <property type="entry name" value="LciA-like"/>
    <property type="match status" value="1"/>
</dbReference>
<dbReference type="AlphaFoldDB" id="A0A0R2LIJ5"/>
<name>A0A0R2LIJ5_9LACO</name>
<dbReference type="OrthoDB" id="2242747at2"/>
<evidence type="ECO:0000313" key="1">
    <source>
        <dbReference type="EMBL" id="KRN99404.1"/>
    </source>
</evidence>
<sequence length="102" mass="11430">MAEENKKQEDLLELMYDFVLNPNISTNERKIGLLAKTDLEKGRYQIAVLNQIVSSFQMLAVANKGLTPESGAFYKKIYAFLVKNKSFGTNIGYVGAQASYLD</sequence>
<protein>
    <recommendedName>
        <fullName evidence="3">Gar-IM</fullName>
    </recommendedName>
</protein>
<reference evidence="1 2" key="1">
    <citation type="journal article" date="2015" name="Genome Announc.">
        <title>Expanding the biotechnology potential of lactobacilli through comparative genomics of 213 strains and associated genera.</title>
        <authorList>
            <person name="Sun Z."/>
            <person name="Harris H.M."/>
            <person name="McCann A."/>
            <person name="Guo C."/>
            <person name="Argimon S."/>
            <person name="Zhang W."/>
            <person name="Yang X."/>
            <person name="Jeffery I.B."/>
            <person name="Cooney J.C."/>
            <person name="Kagawa T.F."/>
            <person name="Liu W."/>
            <person name="Song Y."/>
            <person name="Salvetti E."/>
            <person name="Wrobel A."/>
            <person name="Rasinkangas P."/>
            <person name="Parkhill J."/>
            <person name="Rea M.C."/>
            <person name="O'Sullivan O."/>
            <person name="Ritari J."/>
            <person name="Douillard F.P."/>
            <person name="Paul Ross R."/>
            <person name="Yang R."/>
            <person name="Briner A.E."/>
            <person name="Felis G.E."/>
            <person name="de Vos W.M."/>
            <person name="Barrangou R."/>
            <person name="Klaenhammer T.R."/>
            <person name="Caufield P.W."/>
            <person name="Cui Y."/>
            <person name="Zhang H."/>
            <person name="O'Toole P.W."/>
        </authorList>
    </citation>
    <scope>NUCLEOTIDE SEQUENCE [LARGE SCALE GENOMIC DNA]</scope>
    <source>
        <strain evidence="1 2">DSM 24716</strain>
    </source>
</reference>
<dbReference type="InterPro" id="IPR015046">
    <property type="entry name" value="LciA_Immunity-like"/>
</dbReference>
<organism evidence="1 2">
    <name type="scientific">Companilactobacillus kimchiensis</name>
    <dbReference type="NCBI Taxonomy" id="993692"/>
    <lineage>
        <taxon>Bacteria</taxon>
        <taxon>Bacillati</taxon>
        <taxon>Bacillota</taxon>
        <taxon>Bacilli</taxon>
        <taxon>Lactobacillales</taxon>
        <taxon>Lactobacillaceae</taxon>
        <taxon>Companilactobacillus</taxon>
    </lineage>
</organism>
<accession>A0A0R2LIJ5</accession>
<proteinExistence type="predicted"/>
<dbReference type="Pfam" id="PF08951">
    <property type="entry name" value="EntA_Immun"/>
    <property type="match status" value="1"/>
</dbReference>
<evidence type="ECO:0000313" key="2">
    <source>
        <dbReference type="Proteomes" id="UP000051006"/>
    </source>
</evidence>
<dbReference type="STRING" id="993692.IV57_GL002527"/>
<gene>
    <name evidence="1" type="ORF">IV57_GL002527</name>
</gene>
<comment type="caution">
    <text evidence="1">The sequence shown here is derived from an EMBL/GenBank/DDBJ whole genome shotgun (WGS) entry which is preliminary data.</text>
</comment>
<evidence type="ECO:0008006" key="3">
    <source>
        <dbReference type="Google" id="ProtNLM"/>
    </source>
</evidence>
<dbReference type="Proteomes" id="UP000051006">
    <property type="component" value="Unassembled WGS sequence"/>
</dbReference>
<dbReference type="EMBL" id="JQCF01000009">
    <property type="protein sequence ID" value="KRN99404.1"/>
    <property type="molecule type" value="Genomic_DNA"/>
</dbReference>